<dbReference type="InterPro" id="IPR002078">
    <property type="entry name" value="Sigma_54_int"/>
</dbReference>
<dbReference type="InterPro" id="IPR027417">
    <property type="entry name" value="P-loop_NTPase"/>
</dbReference>
<dbReference type="PANTHER" id="PTHR32071">
    <property type="entry name" value="TRANSCRIPTIONAL REGULATORY PROTEIN"/>
    <property type="match status" value="1"/>
</dbReference>
<dbReference type="InterPro" id="IPR002197">
    <property type="entry name" value="HTH_Fis"/>
</dbReference>
<dbReference type="Gene3D" id="1.10.8.60">
    <property type="match status" value="1"/>
</dbReference>
<evidence type="ECO:0000256" key="2">
    <source>
        <dbReference type="ARBA" id="ARBA00022840"/>
    </source>
</evidence>
<dbReference type="SUPFAM" id="SSF52172">
    <property type="entry name" value="CheY-like"/>
    <property type="match status" value="1"/>
</dbReference>
<dbReference type="Pfam" id="PF00158">
    <property type="entry name" value="Sigma54_activat"/>
    <property type="match status" value="1"/>
</dbReference>
<evidence type="ECO:0000256" key="1">
    <source>
        <dbReference type="ARBA" id="ARBA00022741"/>
    </source>
</evidence>
<evidence type="ECO:0000256" key="5">
    <source>
        <dbReference type="PROSITE-ProRule" id="PRU00169"/>
    </source>
</evidence>
<evidence type="ECO:0000313" key="9">
    <source>
        <dbReference type="Proteomes" id="UP001484239"/>
    </source>
</evidence>
<dbReference type="Gene3D" id="3.40.50.300">
    <property type="entry name" value="P-loop containing nucleotide triphosphate hydrolases"/>
    <property type="match status" value="1"/>
</dbReference>
<dbReference type="InterPro" id="IPR025662">
    <property type="entry name" value="Sigma_54_int_dom_ATP-bd_1"/>
</dbReference>
<dbReference type="PROSITE" id="PS00675">
    <property type="entry name" value="SIGMA54_INTERACT_1"/>
    <property type="match status" value="1"/>
</dbReference>
<evidence type="ECO:0000259" key="6">
    <source>
        <dbReference type="PROSITE" id="PS50045"/>
    </source>
</evidence>
<keyword evidence="5" id="KW-0597">Phosphoprotein</keyword>
<feature type="domain" description="Response regulatory" evidence="7">
    <location>
        <begin position="2"/>
        <end position="116"/>
    </location>
</feature>
<dbReference type="Gene3D" id="3.40.50.2300">
    <property type="match status" value="1"/>
</dbReference>
<dbReference type="Pfam" id="PF02954">
    <property type="entry name" value="HTH_8"/>
    <property type="match status" value="1"/>
</dbReference>
<dbReference type="PROSITE" id="PS50110">
    <property type="entry name" value="RESPONSE_REGULATORY"/>
    <property type="match status" value="1"/>
</dbReference>
<keyword evidence="2" id="KW-0067">ATP-binding</keyword>
<organism evidence="8 9">
    <name type="scientific">Gaopeijia maritima</name>
    <dbReference type="NCBI Taxonomy" id="3119007"/>
    <lineage>
        <taxon>Bacteria</taxon>
        <taxon>Pseudomonadati</taxon>
        <taxon>Gemmatimonadota</taxon>
        <taxon>Longimicrobiia</taxon>
        <taxon>Gaopeijiales</taxon>
        <taxon>Gaopeijiaceae</taxon>
        <taxon>Gaopeijia</taxon>
    </lineage>
</organism>
<dbReference type="Gene3D" id="1.10.10.60">
    <property type="entry name" value="Homeodomain-like"/>
    <property type="match status" value="1"/>
</dbReference>
<comment type="caution">
    <text evidence="8">The sequence shown here is derived from an EMBL/GenBank/DDBJ whole genome shotgun (WGS) entry which is preliminary data.</text>
</comment>
<keyword evidence="1" id="KW-0547">Nucleotide-binding</keyword>
<dbReference type="EMBL" id="JBBHLI010000016">
    <property type="protein sequence ID" value="MEK9502888.1"/>
    <property type="molecule type" value="Genomic_DNA"/>
</dbReference>
<name>A0ABU9EDQ4_9BACT</name>
<keyword evidence="4" id="KW-0804">Transcription</keyword>
<dbReference type="InterPro" id="IPR009057">
    <property type="entry name" value="Homeodomain-like_sf"/>
</dbReference>
<dbReference type="SMART" id="SM00448">
    <property type="entry name" value="REC"/>
    <property type="match status" value="1"/>
</dbReference>
<gene>
    <name evidence="8" type="ORF">WI372_17970</name>
</gene>
<dbReference type="Proteomes" id="UP001484239">
    <property type="component" value="Unassembled WGS sequence"/>
</dbReference>
<dbReference type="PROSITE" id="PS50045">
    <property type="entry name" value="SIGMA54_INTERACT_4"/>
    <property type="match status" value="1"/>
</dbReference>
<dbReference type="InterPro" id="IPR025944">
    <property type="entry name" value="Sigma_54_int_dom_CS"/>
</dbReference>
<reference evidence="8 9" key="1">
    <citation type="submission" date="2024-02" db="EMBL/GenBank/DDBJ databases">
        <title>A novel Gemmatimonadota bacterium.</title>
        <authorList>
            <person name="Du Z.-J."/>
            <person name="Ye Y.-Q."/>
        </authorList>
    </citation>
    <scope>NUCLEOTIDE SEQUENCE [LARGE SCALE GENOMIC DNA]</scope>
    <source>
        <strain evidence="8 9">DH-20</strain>
    </source>
</reference>
<feature type="modified residue" description="4-aspartylphosphate" evidence="5">
    <location>
        <position position="51"/>
    </location>
</feature>
<dbReference type="InterPro" id="IPR058031">
    <property type="entry name" value="AAA_lid_NorR"/>
</dbReference>
<dbReference type="PROSITE" id="PS00688">
    <property type="entry name" value="SIGMA54_INTERACT_3"/>
    <property type="match status" value="1"/>
</dbReference>
<dbReference type="PANTHER" id="PTHR32071:SF113">
    <property type="entry name" value="ALGINATE BIOSYNTHESIS TRANSCRIPTIONAL REGULATORY PROTEIN ALGB"/>
    <property type="match status" value="1"/>
</dbReference>
<feature type="domain" description="Sigma-54 factor interaction" evidence="6">
    <location>
        <begin position="141"/>
        <end position="370"/>
    </location>
</feature>
<dbReference type="CDD" id="cd00009">
    <property type="entry name" value="AAA"/>
    <property type="match status" value="1"/>
</dbReference>
<dbReference type="Pfam" id="PF25601">
    <property type="entry name" value="AAA_lid_14"/>
    <property type="match status" value="1"/>
</dbReference>
<dbReference type="PRINTS" id="PR01590">
    <property type="entry name" value="HTHFIS"/>
</dbReference>
<evidence type="ECO:0000256" key="4">
    <source>
        <dbReference type="ARBA" id="ARBA00023163"/>
    </source>
</evidence>
<keyword evidence="9" id="KW-1185">Reference proteome</keyword>
<keyword evidence="3" id="KW-0805">Transcription regulation</keyword>
<sequence length="451" mass="49749">MKILVIDDDRGLRRSLSLILEDAGYTVVQAADGAEGLRMAAAESPAMILCDVRMPEMDGLEFLDRYRDSGGGALVLVMTAYGSSELAVEAMKKGAYDYIPKPFGADEVILTVRKAEEREDLRREVGRLRKEVRADRRFGDLVARSASMVEALGVATKVAPHDSPVLLSGQSGTGKELVARLIHKESSRADGPFVPVNCGAIPENLLESEFFGHVKGSFTGADRDRVGLFEAARGGSLFLDEVGELPSSLQVKLLRALQELEIRPVGGDQTLTVDVRIIAATNRDLEEAVAEGDFRQDLYYRLAVVPIHLPALVRRAEEIPELARHFLERHQERMGIEIDGIAPDAMEVLLSYPWPGNVRELENVLERALVLAEGPRVTVEDLPARVRNPSHGGMLATDDDDLSVKRRLAELERQLIQRALERTSGNKTQAAELLELSPRALRYKIQDYGLN</sequence>
<dbReference type="SMART" id="SM00382">
    <property type="entry name" value="AAA"/>
    <property type="match status" value="1"/>
</dbReference>
<accession>A0ABU9EDQ4</accession>
<dbReference type="Pfam" id="PF00072">
    <property type="entry name" value="Response_reg"/>
    <property type="match status" value="1"/>
</dbReference>
<protein>
    <submittedName>
        <fullName evidence="8">Sigma-54 dependent transcriptional regulator</fullName>
    </submittedName>
</protein>
<dbReference type="InterPro" id="IPR003593">
    <property type="entry name" value="AAA+_ATPase"/>
</dbReference>
<dbReference type="RefSeq" id="WP_405281731.1">
    <property type="nucleotide sequence ID" value="NZ_JBBHLI010000016.1"/>
</dbReference>
<proteinExistence type="predicted"/>
<evidence type="ECO:0000256" key="3">
    <source>
        <dbReference type="ARBA" id="ARBA00023015"/>
    </source>
</evidence>
<evidence type="ECO:0000313" key="8">
    <source>
        <dbReference type="EMBL" id="MEK9502888.1"/>
    </source>
</evidence>
<dbReference type="SUPFAM" id="SSF46689">
    <property type="entry name" value="Homeodomain-like"/>
    <property type="match status" value="1"/>
</dbReference>
<evidence type="ECO:0000259" key="7">
    <source>
        <dbReference type="PROSITE" id="PS50110"/>
    </source>
</evidence>
<dbReference type="InterPro" id="IPR001789">
    <property type="entry name" value="Sig_transdc_resp-reg_receiver"/>
</dbReference>
<dbReference type="InterPro" id="IPR011006">
    <property type="entry name" value="CheY-like_superfamily"/>
</dbReference>
<dbReference type="SUPFAM" id="SSF52540">
    <property type="entry name" value="P-loop containing nucleoside triphosphate hydrolases"/>
    <property type="match status" value="1"/>
</dbReference>